<accession>A0A0E3GQW5</accession>
<dbReference type="KEGG" id="csq:CSCA_2156"/>
<dbReference type="AlphaFoldDB" id="A0A0E3GQW5"/>
<dbReference type="RefSeq" id="WP_158407969.1">
    <property type="nucleotide sequence ID" value="NZ_CP009933.1"/>
</dbReference>
<dbReference type="GO" id="GO:0016301">
    <property type="term" value="F:kinase activity"/>
    <property type="evidence" value="ECO:0007669"/>
    <property type="project" value="UniProtKB-KW"/>
</dbReference>
<sequence>MRGRFDPFKWTEDLNRRVDYYDSTMPVVSADCETLKGFVKAAFPKSCFAI</sequence>
<protein>
    <submittedName>
        <fullName evidence="1">Pyruvate phosphate dikinase PEP/pyruvate-binding</fullName>
    </submittedName>
</protein>
<keyword evidence="2" id="KW-1185">Reference proteome</keyword>
<gene>
    <name evidence="1" type="ORF">CSCA_2156</name>
</gene>
<dbReference type="STRING" id="1548.CSCA_2156"/>
<dbReference type="HOGENOM" id="CLU_3116487_0_0_9"/>
<reference evidence="1 2" key="1">
    <citation type="journal article" date="2015" name="J. Biotechnol.">
        <title>Complete genome sequence of a malodorant-producing acetogen, Clostridium scatologenes ATCC 25775(T).</title>
        <authorList>
            <person name="Zhu Z."/>
            <person name="Guo T."/>
            <person name="Zheng H."/>
            <person name="Song T."/>
            <person name="Ouyang P."/>
            <person name="Xie J."/>
        </authorList>
    </citation>
    <scope>NUCLEOTIDE SEQUENCE [LARGE SCALE GENOMIC DNA]</scope>
    <source>
        <strain evidence="1 2">ATCC 25775</strain>
    </source>
</reference>
<organism evidence="1 2">
    <name type="scientific">Clostridium scatologenes</name>
    <dbReference type="NCBI Taxonomy" id="1548"/>
    <lineage>
        <taxon>Bacteria</taxon>
        <taxon>Bacillati</taxon>
        <taxon>Bacillota</taxon>
        <taxon>Clostridia</taxon>
        <taxon>Eubacteriales</taxon>
        <taxon>Clostridiaceae</taxon>
        <taxon>Clostridium</taxon>
    </lineage>
</organism>
<evidence type="ECO:0000313" key="1">
    <source>
        <dbReference type="EMBL" id="AKA69281.1"/>
    </source>
</evidence>
<dbReference type="Proteomes" id="UP000033115">
    <property type="component" value="Chromosome"/>
</dbReference>
<evidence type="ECO:0000313" key="2">
    <source>
        <dbReference type="Proteomes" id="UP000033115"/>
    </source>
</evidence>
<keyword evidence="1" id="KW-0418">Kinase</keyword>
<dbReference type="EMBL" id="CP009933">
    <property type="protein sequence ID" value="AKA69281.1"/>
    <property type="molecule type" value="Genomic_DNA"/>
</dbReference>
<proteinExistence type="predicted"/>
<name>A0A0E3GQW5_CLOSL</name>
<keyword evidence="1" id="KW-0670">Pyruvate</keyword>
<keyword evidence="1" id="KW-0808">Transferase</keyword>